<dbReference type="AlphaFoldDB" id="B9ACQ8"/>
<proteinExistence type="predicted"/>
<comment type="caution">
    <text evidence="3">The sequence shown here is derived from an EMBL/GenBank/DDBJ whole genome shotgun (WGS) entry which is preliminary data.</text>
</comment>
<dbReference type="HOGENOM" id="CLU_1207618_0_0_2"/>
<reference evidence="3 4" key="1">
    <citation type="submission" date="2008-10" db="EMBL/GenBank/DDBJ databases">
        <authorList>
            <person name="Fulton L."/>
            <person name="Clifton S."/>
            <person name="Fulton B."/>
            <person name="Xu J."/>
            <person name="Minx P."/>
            <person name="Pepin K.H."/>
            <person name="Johnson M."/>
            <person name="Bhonagiri V."/>
            <person name="Nash W.E."/>
            <person name="Mardis E.R."/>
            <person name="Wilson R.K."/>
        </authorList>
    </citation>
    <scope>NUCLEOTIDE SEQUENCE [LARGE SCALE GENOMIC DNA]</scope>
    <source>
        <strain evidence="3 4">DSM 2375</strain>
    </source>
</reference>
<reference evidence="3 4" key="2">
    <citation type="submission" date="2008-11" db="EMBL/GenBank/DDBJ databases">
        <title>Draft genome sequence of Methanobrevibacter smithii (DSM 2375).</title>
        <authorList>
            <person name="Sudarsanam P."/>
            <person name="Ley R."/>
            <person name="Guruge J."/>
            <person name="Turnbaugh P.J."/>
            <person name="Mahowald M."/>
            <person name="Liep D."/>
            <person name="Gordon J."/>
        </authorList>
    </citation>
    <scope>NUCLEOTIDE SEQUENCE [LARGE SCALE GENOMIC DNA]</scope>
    <source>
        <strain evidence="3 4">DSM 2375</strain>
    </source>
</reference>
<feature type="transmembrane region" description="Helical" evidence="1">
    <location>
        <begin position="46"/>
        <end position="70"/>
    </location>
</feature>
<evidence type="ECO:0000256" key="1">
    <source>
        <dbReference type="SAM" id="Phobius"/>
    </source>
</evidence>
<organism evidence="3 4">
    <name type="scientific">Methanobrevibacter smithii DSM 2375</name>
    <dbReference type="NCBI Taxonomy" id="483214"/>
    <lineage>
        <taxon>Archaea</taxon>
        <taxon>Methanobacteriati</taxon>
        <taxon>Methanobacteriota</taxon>
        <taxon>Methanomada group</taxon>
        <taxon>Methanobacteria</taxon>
        <taxon>Methanobacteriales</taxon>
        <taxon>Methanobacteriaceae</taxon>
        <taxon>Methanobrevibacter</taxon>
    </lineage>
</organism>
<accession>B9ACQ8</accession>
<feature type="domain" description="Zinc-ribbon" evidence="2">
    <location>
        <begin position="2"/>
        <end position="23"/>
    </location>
</feature>
<sequence length="239" mass="24808">MFCPKCGKDLPDNSKFCKYCGSQIKNKGTLSHVPASAGDDEKSKNIIIVGLVALIVVLIVVFAAIGTGMFSDSDEGMSSDASSSSSSVSGDSGVQSLSLSSFPVSEAPGLAQAIKDNGGNFPVNYKSLSLSKSQCLYILTKSVSLIGHGDSGATISVGNPSYAPHPSGRDYSNSIAQANYVDMSDRFASWIDRNGQVPNYVGIYAGGVPDISPSKMLDIEIAILLQYGSTGTLPSSVSV</sequence>
<keyword evidence="1" id="KW-0812">Transmembrane</keyword>
<evidence type="ECO:0000313" key="4">
    <source>
        <dbReference type="Proteomes" id="UP000003489"/>
    </source>
</evidence>
<dbReference type="EMBL" id="ABYW01000001">
    <property type="protein sequence ID" value="EEE41248.1"/>
    <property type="molecule type" value="Genomic_DNA"/>
</dbReference>
<gene>
    <name evidence="3" type="ORF">METSMIALI_00130</name>
</gene>
<dbReference type="Pfam" id="PF13240">
    <property type="entry name" value="Zn_Ribbon_1"/>
    <property type="match status" value="1"/>
</dbReference>
<dbReference type="PATRIC" id="fig|483214.13.peg.124"/>
<evidence type="ECO:0000313" key="3">
    <source>
        <dbReference type="EMBL" id="EEE41248.1"/>
    </source>
</evidence>
<dbReference type="RefSeq" id="WP_004034844.1">
    <property type="nucleotide sequence ID" value="NZ_DS996911.1"/>
</dbReference>
<evidence type="ECO:0000259" key="2">
    <source>
        <dbReference type="Pfam" id="PF13240"/>
    </source>
</evidence>
<keyword evidence="1" id="KW-1133">Transmembrane helix</keyword>
<dbReference type="OrthoDB" id="77391at2157"/>
<protein>
    <recommendedName>
        <fullName evidence="2">Zinc-ribbon domain-containing protein</fullName>
    </recommendedName>
</protein>
<keyword evidence="1" id="KW-0472">Membrane</keyword>
<dbReference type="Proteomes" id="UP000003489">
    <property type="component" value="Unassembled WGS sequence"/>
</dbReference>
<dbReference type="InterPro" id="IPR026870">
    <property type="entry name" value="Zinc_ribbon_dom"/>
</dbReference>
<name>B9ACQ8_METSM</name>